<dbReference type="PRINTS" id="PR00328">
    <property type="entry name" value="SAR1GTPBP"/>
</dbReference>
<evidence type="ECO:0000256" key="1">
    <source>
        <dbReference type="ARBA" id="ARBA00004555"/>
    </source>
</evidence>
<evidence type="ECO:0000256" key="15">
    <source>
        <dbReference type="PROSITE-ProRule" id="PRU00182"/>
    </source>
</evidence>
<dbReference type="SMART" id="SM00177">
    <property type="entry name" value="ARF"/>
    <property type="match status" value="1"/>
</dbReference>
<dbReference type="InterPro" id="IPR043519">
    <property type="entry name" value="NT_sf"/>
</dbReference>
<dbReference type="SMART" id="SM00178">
    <property type="entry name" value="SAR"/>
    <property type="match status" value="1"/>
</dbReference>
<dbReference type="InterPro" id="IPR056011">
    <property type="entry name" value="DUF7589"/>
</dbReference>
<dbReference type="PROSITE" id="PS50889">
    <property type="entry name" value="S4"/>
    <property type="match status" value="1"/>
</dbReference>
<dbReference type="GO" id="GO:0046872">
    <property type="term" value="F:metal ion binding"/>
    <property type="evidence" value="ECO:0007669"/>
    <property type="project" value="UniProtKB-KW"/>
</dbReference>
<keyword evidence="8" id="KW-0931">ER-Golgi transport</keyword>
<dbReference type="Pfam" id="PF13328">
    <property type="entry name" value="HD_4"/>
    <property type="match status" value="1"/>
</dbReference>
<dbReference type="CDD" id="cd05399">
    <property type="entry name" value="NT_Rel-Spo_like"/>
    <property type="match status" value="1"/>
</dbReference>
<dbReference type="NCBIfam" id="TIGR00231">
    <property type="entry name" value="small_GTP"/>
    <property type="match status" value="1"/>
</dbReference>
<reference evidence="17" key="1">
    <citation type="submission" date="2020-06" db="EMBL/GenBank/DDBJ databases">
        <authorList>
            <person name="Li T."/>
            <person name="Hu X."/>
            <person name="Zhang T."/>
            <person name="Song X."/>
            <person name="Zhang H."/>
            <person name="Dai N."/>
            <person name="Sheng W."/>
            <person name="Hou X."/>
            <person name="Wei L."/>
        </authorList>
    </citation>
    <scope>NUCLEOTIDE SEQUENCE</scope>
    <source>
        <strain evidence="17">G01</strain>
        <tissue evidence="17">Leaf</tissue>
    </source>
</reference>
<dbReference type="InterPro" id="IPR012675">
    <property type="entry name" value="Beta-grasp_dom_sf"/>
</dbReference>
<dbReference type="GO" id="GO:0005525">
    <property type="term" value="F:GTP binding"/>
    <property type="evidence" value="ECO:0007669"/>
    <property type="project" value="UniProtKB-KW"/>
</dbReference>
<evidence type="ECO:0000256" key="3">
    <source>
        <dbReference type="ARBA" id="ARBA00010290"/>
    </source>
</evidence>
<gene>
    <name evidence="17" type="ORF">Sangu_2201800</name>
</gene>
<dbReference type="EMBL" id="JACGWK010000014">
    <property type="protein sequence ID" value="KAL0317875.1"/>
    <property type="molecule type" value="Genomic_DNA"/>
</dbReference>
<evidence type="ECO:0000259" key="16">
    <source>
        <dbReference type="PROSITE" id="PS51831"/>
    </source>
</evidence>
<dbReference type="InterPro" id="IPR004095">
    <property type="entry name" value="TGS"/>
</dbReference>
<dbReference type="Pfam" id="PF02824">
    <property type="entry name" value="TGS"/>
    <property type="match status" value="1"/>
</dbReference>
<dbReference type="GO" id="GO:0005794">
    <property type="term" value="C:Golgi apparatus"/>
    <property type="evidence" value="ECO:0007669"/>
    <property type="project" value="UniProtKB-SubCell"/>
</dbReference>
<dbReference type="Pfam" id="PF04607">
    <property type="entry name" value="RelA_SpoT"/>
    <property type="match status" value="1"/>
</dbReference>
<feature type="binding site" evidence="14">
    <location>
        <position position="48"/>
    </location>
    <ligand>
        <name>Mg(2+)</name>
        <dbReference type="ChEBI" id="CHEBI:18420"/>
    </ligand>
</feature>
<dbReference type="EC" id="2.7.6.5" evidence="4"/>
<keyword evidence="6" id="KW-0449">Lipoprotein</keyword>
<dbReference type="PANTHER" id="PTHR21262:SF31">
    <property type="entry name" value="GTP PYROPHOSPHOKINASE"/>
    <property type="match status" value="1"/>
</dbReference>
<dbReference type="SUPFAM" id="SSF109604">
    <property type="entry name" value="HD-domain/PDEase-like"/>
    <property type="match status" value="1"/>
</dbReference>
<dbReference type="PROSITE" id="PS51417">
    <property type="entry name" value="ARF"/>
    <property type="match status" value="1"/>
</dbReference>
<keyword evidence="14" id="KW-0479">Metal-binding</keyword>
<dbReference type="Pfam" id="PF00025">
    <property type="entry name" value="Arf"/>
    <property type="match status" value="1"/>
</dbReference>
<dbReference type="SUPFAM" id="SSF52540">
    <property type="entry name" value="P-loop containing nucleoside triphosphate hydrolases"/>
    <property type="match status" value="1"/>
</dbReference>
<evidence type="ECO:0000256" key="6">
    <source>
        <dbReference type="ARBA" id="ARBA00022707"/>
    </source>
</evidence>
<dbReference type="InterPro" id="IPR027417">
    <property type="entry name" value="P-loop_NTPase"/>
</dbReference>
<dbReference type="GO" id="GO:0009507">
    <property type="term" value="C:chloroplast"/>
    <property type="evidence" value="ECO:0007669"/>
    <property type="project" value="TreeGrafter"/>
</dbReference>
<feature type="domain" description="HD" evidence="16">
    <location>
        <begin position="291"/>
        <end position="407"/>
    </location>
</feature>
<dbReference type="FunFam" id="3.40.50.300:FF:000548">
    <property type="entry name" value="ADP-ribosylation factor 2"/>
    <property type="match status" value="1"/>
</dbReference>
<dbReference type="Gene3D" id="3.30.460.10">
    <property type="entry name" value="Beta Polymerase, domain 2"/>
    <property type="match status" value="1"/>
</dbReference>
<sequence>MGQALRKLFDTLFGNTEMRVVMLGLDAAGKTTILYKLHIGEVLSTVPTIGFNVEKVQYKNVIFTVWDVGGQEKLRPLWRHYFNNTDGLIYVVDSLDRERIAMAKKEFQAIIRDPFMKNAIILVFANKQDLRGAMTPMEICDGLGLNDLKDRKWHIERTCAIKGEGLYEGLDWCVFHQIVPKFVVSSSLSSLLTSGNVIAAAAAAGSGSVHGAVSSAITQVAVTAVAIASGACLSTKVDFLWPKLEEQPGSLVLDGVDVTGYTIFNDEKVQKAIAFARKAHHGQTRMTGDPYLSHCIHTGKILAVLVPSNGKRAIDTVVAGILHDVVDDTCESLHSIEREFGAEVAKLVGGVSRLSYINQLLRRHRRMNLSQATLSHEEANNLRVMLLGMIDDPRVVLIKLADRLHNMRTIYALPSTKAQAVAQETLVIWCSLASRLGLWALKAELEDLCFAVLQPKIFRQMRAELASMWSPIHKTFNIRRSSVKSSNVVQFHECEEPTECDEENTSMKILLQAVLPFDLLLDRKKRVIFYKNLTTFLDTPKQPKVVRDAGIALASLVVCEEALERELFISTSYIPGMEVTLSGRLKSLYSIYNEEKDVGIDKVYDARALRVIVGDKNGTLHGQAVQCCYNLLNIIHRFWTPIDGEFDDYIVNPKPSGYQSLHTAVQGPDSSPLEVQIRTQRMHEYAEHGLAAHWLYKESENLLPSKSSVTASEVKDSTDFSKDMEDQDLTEDDAFIKYSSLKVGHPVLRVEAGHLLAAVIVRVDNGGSELLVAVSFGLAASEAVAERRSSYQKKDGKLMRTYIKRCLMSGGVNLGMEIGVLVWKNTSSAEMQDQFQRLLPTFIQVIELTEREETEYWAVVSAVFEGKSIASDVSSSSCEEKPSLAFNSALVDNGINNKVLLLRTMLQWEEQLRSEAGFRQLEVKTRNYRHTDSFSLGEVAIVCWPNGEIMRLRTGSTAADAARRIGFDGKLVSVNGQLVVPNTQLKDGDVVEVRM</sequence>
<dbReference type="InterPro" id="IPR045872">
    <property type="entry name" value="Arf1-5-like"/>
</dbReference>
<dbReference type="Pfam" id="PF24500">
    <property type="entry name" value="DUF7589"/>
    <property type="match status" value="1"/>
</dbReference>
<comment type="subcellular location">
    <subcellularLocation>
        <location evidence="1">Golgi apparatus</location>
    </subcellularLocation>
</comment>
<dbReference type="InterPro" id="IPR006674">
    <property type="entry name" value="HD_domain"/>
</dbReference>
<dbReference type="Gene3D" id="1.10.3210.10">
    <property type="entry name" value="Hypothetical protein af1432"/>
    <property type="match status" value="1"/>
</dbReference>
<evidence type="ECO:0000313" key="17">
    <source>
        <dbReference type="EMBL" id="KAL0317875.1"/>
    </source>
</evidence>
<dbReference type="InterPro" id="IPR005225">
    <property type="entry name" value="Small_GTP-bd"/>
</dbReference>
<dbReference type="PROSITE" id="PS51831">
    <property type="entry name" value="HD"/>
    <property type="match status" value="1"/>
</dbReference>
<reference evidence="17" key="2">
    <citation type="journal article" date="2024" name="Plant">
        <title>Genomic evolution and insights into agronomic trait innovations of Sesamum species.</title>
        <authorList>
            <person name="Miao H."/>
            <person name="Wang L."/>
            <person name="Qu L."/>
            <person name="Liu H."/>
            <person name="Sun Y."/>
            <person name="Le M."/>
            <person name="Wang Q."/>
            <person name="Wei S."/>
            <person name="Zheng Y."/>
            <person name="Lin W."/>
            <person name="Duan Y."/>
            <person name="Cao H."/>
            <person name="Xiong S."/>
            <person name="Wang X."/>
            <person name="Wei L."/>
            <person name="Li C."/>
            <person name="Ma Q."/>
            <person name="Ju M."/>
            <person name="Zhao R."/>
            <person name="Li G."/>
            <person name="Mu C."/>
            <person name="Tian Q."/>
            <person name="Mei H."/>
            <person name="Zhang T."/>
            <person name="Gao T."/>
            <person name="Zhang H."/>
        </authorList>
    </citation>
    <scope>NUCLEOTIDE SEQUENCE</scope>
    <source>
        <strain evidence="17">G01</strain>
    </source>
</reference>
<dbReference type="Gene3D" id="3.10.20.30">
    <property type="match status" value="1"/>
</dbReference>
<evidence type="ECO:0000256" key="4">
    <source>
        <dbReference type="ARBA" id="ARBA00013251"/>
    </source>
</evidence>
<feature type="binding site" evidence="14">
    <location>
        <position position="31"/>
    </location>
    <ligand>
        <name>Mg(2+)</name>
        <dbReference type="ChEBI" id="CHEBI:18420"/>
    </ligand>
</feature>
<evidence type="ECO:0000256" key="13">
    <source>
        <dbReference type="PIRSR" id="PIRSR606689-1"/>
    </source>
</evidence>
<keyword evidence="9" id="KW-0653">Protein transport</keyword>
<keyword evidence="6" id="KW-0519">Myristate</keyword>
<dbReference type="InterPro" id="IPR003607">
    <property type="entry name" value="HD/PDEase_dom"/>
</dbReference>
<comment type="caution">
    <text evidence="17">The sequence shown here is derived from an EMBL/GenBank/DDBJ whole genome shotgun (WGS) entry which is preliminary data.</text>
</comment>
<comment type="similarity">
    <text evidence="2">Belongs to the RelA/SpoT family.</text>
</comment>
<dbReference type="CDD" id="cd00077">
    <property type="entry name" value="HDc"/>
    <property type="match status" value="1"/>
</dbReference>
<evidence type="ECO:0000256" key="12">
    <source>
        <dbReference type="ARBA" id="ARBA00023134"/>
    </source>
</evidence>
<dbReference type="PANTHER" id="PTHR21262">
    <property type="entry name" value="GUANOSINE-3',5'-BIS DIPHOSPHATE 3'-PYROPHOSPHOHYDROLASE"/>
    <property type="match status" value="1"/>
</dbReference>
<evidence type="ECO:0000256" key="10">
    <source>
        <dbReference type="ARBA" id="ARBA00023016"/>
    </source>
</evidence>
<accession>A0AAW2LHG1</accession>
<evidence type="ECO:0000256" key="5">
    <source>
        <dbReference type="ARBA" id="ARBA00022448"/>
    </source>
</evidence>
<organism evidence="17">
    <name type="scientific">Sesamum angustifolium</name>
    <dbReference type="NCBI Taxonomy" id="2727405"/>
    <lineage>
        <taxon>Eukaryota</taxon>
        <taxon>Viridiplantae</taxon>
        <taxon>Streptophyta</taxon>
        <taxon>Embryophyta</taxon>
        <taxon>Tracheophyta</taxon>
        <taxon>Spermatophyta</taxon>
        <taxon>Magnoliopsida</taxon>
        <taxon>eudicotyledons</taxon>
        <taxon>Gunneridae</taxon>
        <taxon>Pentapetalae</taxon>
        <taxon>asterids</taxon>
        <taxon>lamiids</taxon>
        <taxon>Lamiales</taxon>
        <taxon>Pedaliaceae</taxon>
        <taxon>Sesamum</taxon>
    </lineage>
</organism>
<dbReference type="FunFam" id="3.30.460.10:FF:000030">
    <property type="entry name" value="Putative GTP diphosphokinase RSH2 chloroplastic"/>
    <property type="match status" value="1"/>
</dbReference>
<dbReference type="GO" id="GO:0003723">
    <property type="term" value="F:RNA binding"/>
    <property type="evidence" value="ECO:0007669"/>
    <property type="project" value="UniProtKB-KW"/>
</dbReference>
<evidence type="ECO:0000256" key="11">
    <source>
        <dbReference type="ARBA" id="ARBA00023034"/>
    </source>
</evidence>
<dbReference type="GO" id="GO:0015031">
    <property type="term" value="P:protein transport"/>
    <property type="evidence" value="ECO:0007669"/>
    <property type="project" value="UniProtKB-KW"/>
</dbReference>
<dbReference type="SUPFAM" id="SSF81301">
    <property type="entry name" value="Nucleotidyltransferase"/>
    <property type="match status" value="1"/>
</dbReference>
<feature type="binding site" evidence="13">
    <location>
        <begin position="126"/>
        <end position="129"/>
    </location>
    <ligand>
        <name>GTP</name>
        <dbReference type="ChEBI" id="CHEBI:37565"/>
    </ligand>
</feature>
<evidence type="ECO:0000256" key="9">
    <source>
        <dbReference type="ARBA" id="ARBA00022927"/>
    </source>
</evidence>
<keyword evidence="12 13" id="KW-0342">GTP-binding</keyword>
<dbReference type="InterPro" id="IPR007685">
    <property type="entry name" value="RelA_SpoT"/>
</dbReference>
<dbReference type="GO" id="GO:0003924">
    <property type="term" value="F:GTPase activity"/>
    <property type="evidence" value="ECO:0007669"/>
    <property type="project" value="InterPro"/>
</dbReference>
<dbReference type="InterPro" id="IPR006689">
    <property type="entry name" value="Small_GTPase_ARF/SAR"/>
</dbReference>
<dbReference type="GO" id="GO:0016192">
    <property type="term" value="P:vesicle-mediated transport"/>
    <property type="evidence" value="ECO:0007669"/>
    <property type="project" value="UniProtKB-KW"/>
</dbReference>
<proteinExistence type="inferred from homology"/>
<feature type="binding site" evidence="13">
    <location>
        <position position="70"/>
    </location>
    <ligand>
        <name>GTP</name>
        <dbReference type="ChEBI" id="CHEBI:37565"/>
    </ligand>
</feature>
<dbReference type="SMART" id="SM00471">
    <property type="entry name" value="HDc"/>
    <property type="match status" value="1"/>
</dbReference>
<protein>
    <recommendedName>
        <fullName evidence="4">GTP diphosphokinase</fullName>
        <ecNumber evidence="4">2.7.6.5</ecNumber>
    </recommendedName>
</protein>
<evidence type="ECO:0000256" key="14">
    <source>
        <dbReference type="PIRSR" id="PIRSR606689-2"/>
    </source>
</evidence>
<evidence type="ECO:0000256" key="8">
    <source>
        <dbReference type="ARBA" id="ARBA00022892"/>
    </source>
</evidence>
<keyword evidence="11" id="KW-0333">Golgi apparatus</keyword>
<evidence type="ECO:0000256" key="7">
    <source>
        <dbReference type="ARBA" id="ARBA00022741"/>
    </source>
</evidence>
<keyword evidence="15" id="KW-0694">RNA-binding</keyword>
<dbReference type="SMART" id="SM00954">
    <property type="entry name" value="RelA_SpoT"/>
    <property type="match status" value="1"/>
</dbReference>
<name>A0AAW2LHG1_9LAMI</name>
<evidence type="ECO:0000256" key="2">
    <source>
        <dbReference type="ARBA" id="ARBA00007476"/>
    </source>
</evidence>
<keyword evidence="5" id="KW-0813">Transport</keyword>
<dbReference type="GO" id="GO:0015969">
    <property type="term" value="P:guanosine tetraphosphate metabolic process"/>
    <property type="evidence" value="ECO:0007669"/>
    <property type="project" value="InterPro"/>
</dbReference>
<dbReference type="FunFam" id="1.10.3210.10:FF:000001">
    <property type="entry name" value="GTP pyrophosphokinase RelA"/>
    <property type="match status" value="1"/>
</dbReference>
<comment type="similarity">
    <text evidence="3">Belongs to the small GTPase superfamily. Arf family.</text>
</comment>
<dbReference type="Gene3D" id="3.40.50.300">
    <property type="entry name" value="P-loop containing nucleotide triphosphate hydrolases"/>
    <property type="match status" value="1"/>
</dbReference>
<keyword evidence="14" id="KW-0460">Magnesium</keyword>
<keyword evidence="7 13" id="KW-0547">Nucleotide-binding</keyword>
<dbReference type="GO" id="GO:0008728">
    <property type="term" value="F:GTP diphosphokinase activity"/>
    <property type="evidence" value="ECO:0007669"/>
    <property type="project" value="UniProtKB-EC"/>
</dbReference>
<dbReference type="CDD" id="cd04150">
    <property type="entry name" value="Arf1_5_like"/>
    <property type="match status" value="1"/>
</dbReference>
<dbReference type="AlphaFoldDB" id="A0AAW2LHG1"/>
<keyword evidence="10" id="KW-0346">Stress response</keyword>
<feature type="binding site" evidence="13">
    <location>
        <begin position="24"/>
        <end position="31"/>
    </location>
    <ligand>
        <name>GTP</name>
        <dbReference type="ChEBI" id="CHEBI:37565"/>
    </ligand>
</feature>